<proteinExistence type="predicted"/>
<dbReference type="RefSeq" id="XP_014667943.1">
    <property type="nucleotide sequence ID" value="XM_014812457.1"/>
</dbReference>
<feature type="coiled-coil region" evidence="1">
    <location>
        <begin position="138"/>
        <end position="172"/>
    </location>
</feature>
<dbReference type="SUPFAM" id="SSF57997">
    <property type="entry name" value="Tropomyosin"/>
    <property type="match status" value="1"/>
</dbReference>
<keyword evidence="1" id="KW-0175">Coiled coil</keyword>
<accession>A0ABM1E6X2</accession>
<dbReference type="Proteomes" id="UP000695022">
    <property type="component" value="Unplaced"/>
</dbReference>
<evidence type="ECO:0000256" key="1">
    <source>
        <dbReference type="SAM" id="Coils"/>
    </source>
</evidence>
<dbReference type="PANTHER" id="PTHR18957">
    <property type="entry name" value="CENTLEIN"/>
    <property type="match status" value="1"/>
</dbReference>
<feature type="region of interest" description="Disordered" evidence="2">
    <location>
        <begin position="265"/>
        <end position="288"/>
    </location>
</feature>
<dbReference type="GeneID" id="106809392"/>
<feature type="compositionally biased region" description="Basic and acidic residues" evidence="2">
    <location>
        <begin position="269"/>
        <end position="281"/>
    </location>
</feature>
<feature type="compositionally biased region" description="Basic and acidic residues" evidence="2">
    <location>
        <begin position="700"/>
        <end position="711"/>
    </location>
</feature>
<keyword evidence="3" id="KW-1185">Reference proteome</keyword>
<name>A0ABM1E6X2_PRICU</name>
<feature type="compositionally biased region" description="Basic and acidic residues" evidence="2">
    <location>
        <begin position="334"/>
        <end position="354"/>
    </location>
</feature>
<feature type="coiled-coil region" evidence="1">
    <location>
        <begin position="496"/>
        <end position="523"/>
    </location>
</feature>
<evidence type="ECO:0000313" key="4">
    <source>
        <dbReference type="RefSeq" id="XP_014667943.1"/>
    </source>
</evidence>
<organism evidence="3 4">
    <name type="scientific">Priapulus caudatus</name>
    <name type="common">Priapulid worm</name>
    <dbReference type="NCBI Taxonomy" id="37621"/>
    <lineage>
        <taxon>Eukaryota</taxon>
        <taxon>Metazoa</taxon>
        <taxon>Ecdysozoa</taxon>
        <taxon>Scalidophora</taxon>
        <taxon>Priapulida</taxon>
        <taxon>Priapulimorpha</taxon>
        <taxon>Priapulimorphida</taxon>
        <taxon>Priapulidae</taxon>
        <taxon>Priapulus</taxon>
    </lineage>
</organism>
<sequence>MQELRSMEQSSLKDLNAKHEAATAQLRMENQDLKEQLVELSAENKKLEEVASLDAATNQRLSETVSVLEQACQQMEAELETRSKLKLQEFPRLLAEQQSEQTSESTDEHPILTADLKKLLEETRTVLKHQEEMFAAEIVTLHEEIKQKNETIVDLKAELQARQNSLRDLETELKVKRTIATQCQLQSSDHASQVCENCVGTEREATRLQQQVDILLRRLAAESSASPAKHQERSEIEDEVLSLVEAIQSFDTQLGGWTELIQSRKERRGGRGEEVDVEGKPVPRLSPRVTDGFRYLQSSIQKLADENERLKTALQRQGRHGNKELEMLEGELKASSEALKRSQASEKELERSRQEVLAQKASLGNKVKSQERKLKEVSVEKERLVKRNKGLEKENRSLLSRCSSLRKRVRSLLTYDDDDDDPNAGGHRRARSLSPTRVISWSPSDYDDERADSGSLYERPLIERHHLRSKSLHTTSRLRFGRERPLVRAPSSTTAVRTLQRRVKQLRSEVARLRDAKVAALQTAATQQATVGGLRTELAACQQQNRLCKLKERGLMNEVDAAQRCARQLQLEMAAQRDERPDPAHTPDEWKVVEGRLKSSTAEVRRLAVMGRSMKAEKESQEGQVRDLQDKLRHIERDSANKRTLIESYKERLRLAQGRVKDLEDRHDMASLDGKQASEENARLKVKIESLKMQLSATQQERKVTERKMEEVTSQLSAAQHERKVTERKMEEVTSKLSAAQHERKLTSRKLEEVYGESKVVEGNMERYKAELFAAQHERKMLNGELEAMKTQLSTTLCERKVAGERLEEGQHEKEALVAKLEKVQQALQQQEKEVFRQQEQLQAAQVAFACTAEASAKQASDAEQTWRHLHADVENARTVIDEFDKSIMHVVTELCRQMDAKKARETATASRETSSLDASLTQAKLVASSILDLSLTDIDHIFNMTTDEQSPSSGRCGSWSQKLRSVMATPLFSQPLSHLLLDLIVQHTADVSQCLTTTVSSATRPDSVCSTQLTYLNVSQPLSHLLLDLIRAEHS</sequence>
<feature type="region of interest" description="Disordered" evidence="2">
    <location>
        <begin position="1"/>
        <end position="24"/>
    </location>
</feature>
<dbReference type="PANTHER" id="PTHR18957:SF0">
    <property type="entry name" value="CENTLEIN"/>
    <property type="match status" value="1"/>
</dbReference>
<dbReference type="InterPro" id="IPR038810">
    <property type="entry name" value="CNTLN"/>
</dbReference>
<feature type="region of interest" description="Disordered" evidence="2">
    <location>
        <begin position="699"/>
        <end position="726"/>
    </location>
</feature>
<evidence type="ECO:0000256" key="2">
    <source>
        <dbReference type="SAM" id="MobiDB-lite"/>
    </source>
</evidence>
<evidence type="ECO:0000313" key="3">
    <source>
        <dbReference type="Proteomes" id="UP000695022"/>
    </source>
</evidence>
<gene>
    <name evidence="4" type="primary">LOC106809392</name>
</gene>
<protein>
    <submittedName>
        <fullName evidence="4">Flagellar attachment zone protein 1-like isoform X1</fullName>
    </submittedName>
</protein>
<reference evidence="4" key="1">
    <citation type="submission" date="2025-08" db="UniProtKB">
        <authorList>
            <consortium name="RefSeq"/>
        </authorList>
    </citation>
    <scope>IDENTIFICATION</scope>
</reference>
<feature type="region of interest" description="Disordered" evidence="2">
    <location>
        <begin position="334"/>
        <end position="376"/>
    </location>
</feature>